<name>A0ABP0TSU6_9BRYO</name>
<evidence type="ECO:0000313" key="6">
    <source>
        <dbReference type="Proteomes" id="UP001497512"/>
    </source>
</evidence>
<dbReference type="InterPro" id="IPR003124">
    <property type="entry name" value="WH2_dom"/>
</dbReference>
<proteinExistence type="inferred from homology"/>
<feature type="compositionally biased region" description="Polar residues" evidence="3">
    <location>
        <begin position="246"/>
        <end position="256"/>
    </location>
</feature>
<evidence type="ECO:0000256" key="1">
    <source>
        <dbReference type="ARBA" id="ARBA00005602"/>
    </source>
</evidence>
<evidence type="ECO:0000256" key="3">
    <source>
        <dbReference type="SAM" id="MobiDB-lite"/>
    </source>
</evidence>
<feature type="compositionally biased region" description="Polar residues" evidence="3">
    <location>
        <begin position="273"/>
        <end position="285"/>
    </location>
</feature>
<dbReference type="InterPro" id="IPR021854">
    <property type="entry name" value="WASH1_WAHD"/>
</dbReference>
<keyword evidence="2" id="KW-0009">Actin-binding</keyword>
<reference evidence="5" key="1">
    <citation type="submission" date="2024-02" db="EMBL/GenBank/DDBJ databases">
        <authorList>
            <consortium name="ELIXIR-Norway"/>
            <consortium name="Elixir Norway"/>
        </authorList>
    </citation>
    <scope>NUCLEOTIDE SEQUENCE</scope>
</reference>
<evidence type="ECO:0000313" key="5">
    <source>
        <dbReference type="EMBL" id="CAK9201538.1"/>
    </source>
</evidence>
<dbReference type="Pfam" id="PF11945">
    <property type="entry name" value="WASH_WAHD"/>
    <property type="match status" value="1"/>
</dbReference>
<dbReference type="InterPro" id="IPR028290">
    <property type="entry name" value="WASH1"/>
</dbReference>
<accession>A0ABP0TSU6</accession>
<protein>
    <recommendedName>
        <fullName evidence="4">WH2 domain-containing protein</fullName>
    </recommendedName>
</protein>
<gene>
    <name evidence="5" type="ORF">CSSPTR1EN2_LOCUS5957</name>
</gene>
<feature type="compositionally biased region" description="Polar residues" evidence="3">
    <location>
        <begin position="419"/>
        <end position="430"/>
    </location>
</feature>
<feature type="region of interest" description="Disordered" evidence="3">
    <location>
        <begin position="246"/>
        <end position="285"/>
    </location>
</feature>
<comment type="similarity">
    <text evidence="1">Belongs to the WASH1 family.</text>
</comment>
<feature type="compositionally biased region" description="Pro residues" evidence="3">
    <location>
        <begin position="379"/>
        <end position="409"/>
    </location>
</feature>
<evidence type="ECO:0000259" key="4">
    <source>
        <dbReference type="PROSITE" id="PS51082"/>
    </source>
</evidence>
<keyword evidence="6" id="KW-1185">Reference proteome</keyword>
<feature type="domain" description="WH2" evidence="4">
    <location>
        <begin position="452"/>
        <end position="470"/>
    </location>
</feature>
<organism evidence="5 6">
    <name type="scientific">Sphagnum troendelagicum</name>
    <dbReference type="NCBI Taxonomy" id="128251"/>
    <lineage>
        <taxon>Eukaryota</taxon>
        <taxon>Viridiplantae</taxon>
        <taxon>Streptophyta</taxon>
        <taxon>Embryophyta</taxon>
        <taxon>Bryophyta</taxon>
        <taxon>Sphagnophytina</taxon>
        <taxon>Sphagnopsida</taxon>
        <taxon>Sphagnales</taxon>
        <taxon>Sphagnaceae</taxon>
        <taxon>Sphagnum</taxon>
    </lineage>
</organism>
<feature type="region of interest" description="Disordered" evidence="3">
    <location>
        <begin position="323"/>
        <end position="495"/>
    </location>
</feature>
<dbReference type="PROSITE" id="PS51082">
    <property type="entry name" value="WH2"/>
    <property type="match status" value="1"/>
</dbReference>
<dbReference type="Proteomes" id="UP001497512">
    <property type="component" value="Chromosome 13"/>
</dbReference>
<dbReference type="PANTHER" id="PTHR23331:SF1">
    <property type="entry name" value="WASH COMPLEX SUBUNIT 1"/>
    <property type="match status" value="1"/>
</dbReference>
<sequence length="591" mass="62985">MKEKADTYRKICQTLLELHDAADSIFNVITTRVGLEHQRLHELSTRIQATQAKVEALSGTKRATKLYASAKYPKIPPDAIDFTPLFGGNGDGHRRELPAATLFLNLGHGKLDEEEGTLELFRFFSETNHEYWPREHRSSEGIGSVPSGTKSVADVMLFNTTELPYHRYRLVDNLAGAELPVGEEESKDKVAPLPAPPQSVLAGDAMPLSGGDEYGFRPTLGEVPSFSLPSTLPNLPMVAEISWSGSEHQLDSNPSIAPSAGHRRTGSFGGSSAVGTPTRSDTLSVDSSVRGFEEVVSPGPPFVHGATIILPPLITPTAEAAIPSLGGADQAPGVDRKEKAIQPSSFSPPPPPPPSHTQPQKSLTPPPPAPTQKPVSLLPRPPPPPLPPTQKSPSPRPPPPPPPPPPRPQLSPIRPTLGNEGQTGQSSNPGAASPGNRQAEGGSPNLPPKDQQRAALLASIRSPGIKLRKTNTAPASPGPPVEQIVGTTKERSNGNRTQPIDVLAEMASTLKMRRLSMRGAGHDKGQASVKLGQQATGVDDVETASVTSETNRLPIFMHTLPGRIKKQVMTMIGKNDSTPISVLRKEQNPFL</sequence>
<feature type="compositionally biased region" description="Pro residues" evidence="3">
    <location>
        <begin position="346"/>
        <end position="356"/>
    </location>
</feature>
<evidence type="ECO:0000256" key="2">
    <source>
        <dbReference type="ARBA" id="ARBA00023203"/>
    </source>
</evidence>
<dbReference type="PANTHER" id="PTHR23331">
    <property type="entry name" value="CXYORF1"/>
    <property type="match status" value="1"/>
</dbReference>
<dbReference type="EMBL" id="OZ019905">
    <property type="protein sequence ID" value="CAK9201538.1"/>
    <property type="molecule type" value="Genomic_DNA"/>
</dbReference>